<sequence length="224" mass="25174">MLSSKDIPDETVDYHRSNGWIDAIHFLDYDIDYSEYWHRVSIGPLLPAVYRAGNIDMIGRDGIRPELRIPGPASPQSHPRSYNAYAAVTPTRGDNCEWYYTVMGFDGCDRYIPISSVDDTCVAELQPNIVELSTNMSNNNDRNRKVDHGVTGDSSIPALNLHHYRHSMSFQSPPGPLGAGTSSKAPMMMASGLNPDVELAVEWSPDEQAILEDDLFKYYYFLSY</sequence>
<dbReference type="AlphaFoldDB" id="A0A835LGC7"/>
<accession>A0A835LGC7</accession>
<keyword evidence="2" id="KW-1185">Reference proteome</keyword>
<dbReference type="OrthoDB" id="10626813at2759"/>
<comment type="caution">
    <text evidence="1">The sequence shown here is derived from an EMBL/GenBank/DDBJ whole genome shotgun (WGS) entry which is preliminary data.</text>
</comment>
<dbReference type="Proteomes" id="UP000631114">
    <property type="component" value="Unassembled WGS sequence"/>
</dbReference>
<reference evidence="1 2" key="1">
    <citation type="submission" date="2020-10" db="EMBL/GenBank/DDBJ databases">
        <title>The Coptis chinensis genome and diversification of protoberbering-type alkaloids.</title>
        <authorList>
            <person name="Wang B."/>
            <person name="Shu S."/>
            <person name="Song C."/>
            <person name="Liu Y."/>
        </authorList>
    </citation>
    <scope>NUCLEOTIDE SEQUENCE [LARGE SCALE GENOMIC DNA]</scope>
    <source>
        <strain evidence="1">HL-2020</strain>
        <tissue evidence="1">Leaf</tissue>
    </source>
</reference>
<evidence type="ECO:0000313" key="2">
    <source>
        <dbReference type="Proteomes" id="UP000631114"/>
    </source>
</evidence>
<organism evidence="1 2">
    <name type="scientific">Coptis chinensis</name>
    <dbReference type="NCBI Taxonomy" id="261450"/>
    <lineage>
        <taxon>Eukaryota</taxon>
        <taxon>Viridiplantae</taxon>
        <taxon>Streptophyta</taxon>
        <taxon>Embryophyta</taxon>
        <taxon>Tracheophyta</taxon>
        <taxon>Spermatophyta</taxon>
        <taxon>Magnoliopsida</taxon>
        <taxon>Ranunculales</taxon>
        <taxon>Ranunculaceae</taxon>
        <taxon>Coptidoideae</taxon>
        <taxon>Coptis</taxon>
    </lineage>
</organism>
<dbReference type="EMBL" id="JADFTS010000008">
    <property type="protein sequence ID" value="KAF9593710.1"/>
    <property type="molecule type" value="Genomic_DNA"/>
</dbReference>
<proteinExistence type="predicted"/>
<name>A0A835LGC7_9MAGN</name>
<gene>
    <name evidence="1" type="ORF">IFM89_024699</name>
</gene>
<protein>
    <submittedName>
        <fullName evidence="1">Uncharacterized protein</fullName>
    </submittedName>
</protein>
<evidence type="ECO:0000313" key="1">
    <source>
        <dbReference type="EMBL" id="KAF9593710.1"/>
    </source>
</evidence>